<reference evidence="2 3" key="1">
    <citation type="submission" date="2014-04" db="EMBL/GenBank/DDBJ databases">
        <title>Evolutionary Origins and Diversification of the Mycorrhizal Mutualists.</title>
        <authorList>
            <consortium name="DOE Joint Genome Institute"/>
            <consortium name="Mycorrhizal Genomics Consortium"/>
            <person name="Kohler A."/>
            <person name="Kuo A."/>
            <person name="Nagy L.G."/>
            <person name="Floudas D."/>
            <person name="Copeland A."/>
            <person name="Barry K.W."/>
            <person name="Cichocki N."/>
            <person name="Veneault-Fourrey C."/>
            <person name="LaButti K."/>
            <person name="Lindquist E.A."/>
            <person name="Lipzen A."/>
            <person name="Lundell T."/>
            <person name="Morin E."/>
            <person name="Murat C."/>
            <person name="Riley R."/>
            <person name="Ohm R."/>
            <person name="Sun H."/>
            <person name="Tunlid A."/>
            <person name="Henrissat B."/>
            <person name="Grigoriev I.V."/>
            <person name="Hibbett D.S."/>
            <person name="Martin F."/>
        </authorList>
    </citation>
    <scope>NUCLEOTIDE SEQUENCE [LARGE SCALE GENOMIC DNA]</scope>
    <source>
        <strain evidence="2 3">FD-317 M1</strain>
    </source>
</reference>
<dbReference type="EMBL" id="KN834783">
    <property type="protein sequence ID" value="KIK58815.1"/>
    <property type="molecule type" value="Genomic_DNA"/>
</dbReference>
<dbReference type="InterPro" id="IPR024550">
    <property type="entry name" value="TFIIEa/SarR/Rpc3_HTH_dom"/>
</dbReference>
<keyword evidence="3" id="KW-1185">Reference proteome</keyword>
<gene>
    <name evidence="2" type="ORF">GYMLUDRAFT_45107</name>
</gene>
<organism evidence="2 3">
    <name type="scientific">Collybiopsis luxurians FD-317 M1</name>
    <dbReference type="NCBI Taxonomy" id="944289"/>
    <lineage>
        <taxon>Eukaryota</taxon>
        <taxon>Fungi</taxon>
        <taxon>Dikarya</taxon>
        <taxon>Basidiomycota</taxon>
        <taxon>Agaricomycotina</taxon>
        <taxon>Agaricomycetes</taxon>
        <taxon>Agaricomycetidae</taxon>
        <taxon>Agaricales</taxon>
        <taxon>Marasmiineae</taxon>
        <taxon>Omphalotaceae</taxon>
        <taxon>Collybiopsis</taxon>
        <taxon>Collybiopsis luxurians</taxon>
    </lineage>
</organism>
<dbReference type="InterPro" id="IPR039997">
    <property type="entry name" value="TFE"/>
</dbReference>
<dbReference type="PANTHER" id="PTHR13097:SF7">
    <property type="entry name" value="GENERAL TRANSCRIPTION FACTOR IIE SUBUNIT 1"/>
    <property type="match status" value="1"/>
</dbReference>
<evidence type="ECO:0000313" key="3">
    <source>
        <dbReference type="Proteomes" id="UP000053593"/>
    </source>
</evidence>
<dbReference type="HOGENOM" id="CLU_1619226_0_0_1"/>
<dbReference type="PANTHER" id="PTHR13097">
    <property type="entry name" value="TRANSCRIPTION INITIATION FACTOR IIE, ALPHA SUBUNIT"/>
    <property type="match status" value="1"/>
</dbReference>
<dbReference type="GO" id="GO:0006367">
    <property type="term" value="P:transcription initiation at RNA polymerase II promoter"/>
    <property type="evidence" value="ECO:0007669"/>
    <property type="project" value="TreeGrafter"/>
</dbReference>
<feature type="domain" description="TFIIEalpha/SarR/Rpc3 HTH" evidence="1">
    <location>
        <begin position="2"/>
        <end position="63"/>
    </location>
</feature>
<protein>
    <recommendedName>
        <fullName evidence="1">TFIIEalpha/SarR/Rpc3 HTH domain-containing protein</fullName>
    </recommendedName>
</protein>
<proteinExistence type="predicted"/>
<evidence type="ECO:0000313" key="2">
    <source>
        <dbReference type="EMBL" id="KIK58815.1"/>
    </source>
</evidence>
<dbReference type="AlphaFoldDB" id="A0A0D0B603"/>
<name>A0A0D0B603_9AGAR</name>
<dbReference type="Pfam" id="PF02002">
    <property type="entry name" value="TFIIE_alpha"/>
    <property type="match status" value="1"/>
</dbReference>
<evidence type="ECO:0000259" key="1">
    <source>
        <dbReference type="Pfam" id="PF02002"/>
    </source>
</evidence>
<dbReference type="Proteomes" id="UP000053593">
    <property type="component" value="Unassembled WGS sequence"/>
</dbReference>
<dbReference type="GO" id="GO:0005673">
    <property type="term" value="C:transcription factor TFIIE complex"/>
    <property type="evidence" value="ECO:0007669"/>
    <property type="project" value="TreeGrafter"/>
</dbReference>
<sequence>MKELRKVIAVLVNDCLIKSYQQNELNEDTRRVVSKRYYYIDYGNFCMVVRWRIQQMWRNIDSKPDAVNGEGYSCPNCKTSYTLLDLSQAIDPIEADLFARYVVPKARILREDYKAIQSACTVSTTKRGSYRLDCKRLKEWSCLLLTSRLGSMLIATGAQMIKWR</sequence>
<dbReference type="OrthoDB" id="361102at2759"/>
<accession>A0A0D0B603</accession>